<dbReference type="HAMAP" id="MF_00412">
    <property type="entry name" value="ProA"/>
    <property type="match status" value="1"/>
</dbReference>
<dbReference type="PANTHER" id="PTHR11063:SF8">
    <property type="entry name" value="DELTA-1-PYRROLINE-5-CARBOXYLATE SYNTHASE"/>
    <property type="match status" value="1"/>
</dbReference>
<dbReference type="InterPro" id="IPR016161">
    <property type="entry name" value="Ald_DH/histidinol_DH"/>
</dbReference>
<comment type="catalytic activity">
    <reaction evidence="6 7">
        <text>L-glutamate 5-semialdehyde + phosphate + NADP(+) = L-glutamyl 5-phosphate + NADPH + H(+)</text>
        <dbReference type="Rhea" id="RHEA:19541"/>
        <dbReference type="ChEBI" id="CHEBI:15378"/>
        <dbReference type="ChEBI" id="CHEBI:43474"/>
        <dbReference type="ChEBI" id="CHEBI:57783"/>
        <dbReference type="ChEBI" id="CHEBI:58066"/>
        <dbReference type="ChEBI" id="CHEBI:58274"/>
        <dbReference type="ChEBI" id="CHEBI:58349"/>
        <dbReference type="EC" id="1.2.1.41"/>
    </reaction>
</comment>
<feature type="domain" description="Aldehyde dehydrogenase" evidence="9">
    <location>
        <begin position="6"/>
        <end position="314"/>
    </location>
</feature>
<comment type="subcellular location">
    <subcellularLocation>
        <location evidence="7">Cytoplasm</location>
    </subcellularLocation>
</comment>
<dbReference type="Gene3D" id="3.40.605.10">
    <property type="entry name" value="Aldehyde Dehydrogenase, Chain A, domain 1"/>
    <property type="match status" value="1"/>
</dbReference>
<proteinExistence type="inferred from homology"/>
<dbReference type="AlphaFoldDB" id="A0A330L8U5"/>
<evidence type="ECO:0000256" key="1">
    <source>
        <dbReference type="ARBA" id="ARBA00004985"/>
    </source>
</evidence>
<sequence length="444" mass="48036">MISDEEQQELAAVESPETKDVQEVPPLSIPDYVHELVTRARQAAGRLATLSTVVKNNALIAMADALDEKQTLLIEANEKDVDAFGTDPDKAAMADRLRLTEQRIADMSAGIREVAKLPDPLGDMPKMWTRPNGMQVGRVRVPIGVIGIIYESRPNVTADSAALCLKSGNACVLRGGSEAIHSNTAIAAVLAEAAEKAGIPPGAISFVDRPDRELVPVLLKQDRYIDVIIPRGGPSLMKTIAENATIPVVKHDAGICHIYVDADADQAMAEAICVNAKAQRPSTCNAMETLLVHQTIARTFLPRLMEKLQAANVEVRGCSRTCQLLPDAKPAADDDFGKEFLELVLAVRVVKNMDEAMEHIAKYGSQHTEAIITTNYQRAMRFLREVDAGAVLVNASTRLNDGYQFGLGAEIGISTSRIHARGPMGLEELTCSKFIVLGSGQIRE</sequence>
<dbReference type="Gene3D" id="3.40.309.10">
    <property type="entry name" value="Aldehyde Dehydrogenase, Chain A, domain 2"/>
    <property type="match status" value="1"/>
</dbReference>
<organism evidence="10 11">
    <name type="scientific">Nitrospira lenta</name>
    <dbReference type="NCBI Taxonomy" id="1436998"/>
    <lineage>
        <taxon>Bacteria</taxon>
        <taxon>Pseudomonadati</taxon>
        <taxon>Nitrospirota</taxon>
        <taxon>Nitrospiria</taxon>
        <taxon>Nitrospirales</taxon>
        <taxon>Nitrospiraceae</taxon>
        <taxon>Nitrospira</taxon>
    </lineage>
</organism>
<feature type="region of interest" description="Disordered" evidence="8">
    <location>
        <begin position="1"/>
        <end position="26"/>
    </location>
</feature>
<dbReference type="InterPro" id="IPR020593">
    <property type="entry name" value="G-glutamylP_reductase_CS"/>
</dbReference>
<protein>
    <recommendedName>
        <fullName evidence="7">Gamma-glutamyl phosphate reductase</fullName>
        <shortName evidence="7">GPR</shortName>
        <ecNumber evidence="7">1.2.1.41</ecNumber>
    </recommendedName>
    <alternativeName>
        <fullName evidence="7">Glutamate-5-semialdehyde dehydrogenase</fullName>
    </alternativeName>
    <alternativeName>
        <fullName evidence="7">Glutamyl-gamma-semialdehyde dehydrogenase</fullName>
        <shortName evidence="7">GSA dehydrogenase</shortName>
    </alternativeName>
</protein>
<comment type="pathway">
    <text evidence="1 7">Amino-acid biosynthesis; L-proline biosynthesis; L-glutamate 5-semialdehyde from L-glutamate: step 2/2.</text>
</comment>
<dbReference type="PIRSF" id="PIRSF000151">
    <property type="entry name" value="GPR"/>
    <property type="match status" value="1"/>
</dbReference>
<dbReference type="EC" id="1.2.1.41" evidence="7"/>
<dbReference type="RefSeq" id="WP_121990320.1">
    <property type="nucleotide sequence ID" value="NZ_OUNR01000018.1"/>
</dbReference>
<dbReference type="GO" id="GO:0004350">
    <property type="term" value="F:glutamate-5-semialdehyde dehydrogenase activity"/>
    <property type="evidence" value="ECO:0007669"/>
    <property type="project" value="UniProtKB-UniRule"/>
</dbReference>
<dbReference type="PROSITE" id="PS01223">
    <property type="entry name" value="PROA"/>
    <property type="match status" value="1"/>
</dbReference>
<evidence type="ECO:0000256" key="6">
    <source>
        <dbReference type="ARBA" id="ARBA00049024"/>
    </source>
</evidence>
<keyword evidence="2 7" id="KW-0028">Amino-acid biosynthesis</keyword>
<evidence type="ECO:0000256" key="2">
    <source>
        <dbReference type="ARBA" id="ARBA00022605"/>
    </source>
</evidence>
<dbReference type="EMBL" id="OUNR01000018">
    <property type="protein sequence ID" value="SPP66110.1"/>
    <property type="molecule type" value="Genomic_DNA"/>
</dbReference>
<dbReference type="OrthoDB" id="9809970at2"/>
<dbReference type="InterPro" id="IPR000965">
    <property type="entry name" value="GPR_dom"/>
</dbReference>
<evidence type="ECO:0000313" key="11">
    <source>
        <dbReference type="Proteomes" id="UP000248168"/>
    </source>
</evidence>
<keyword evidence="11" id="KW-1185">Reference proteome</keyword>
<dbReference type="GO" id="GO:0055129">
    <property type="term" value="P:L-proline biosynthetic process"/>
    <property type="evidence" value="ECO:0007669"/>
    <property type="project" value="UniProtKB-UniRule"/>
</dbReference>
<gene>
    <name evidence="7 10" type="primary">proA</name>
    <name evidence="10" type="ORF">NITLEN_50150</name>
</gene>
<dbReference type="GO" id="GO:0050661">
    <property type="term" value="F:NADP binding"/>
    <property type="evidence" value="ECO:0007669"/>
    <property type="project" value="InterPro"/>
</dbReference>
<dbReference type="FunFam" id="3.40.309.10:FF:000006">
    <property type="entry name" value="Gamma-glutamyl phosphate reductase"/>
    <property type="match status" value="1"/>
</dbReference>
<dbReference type="PANTHER" id="PTHR11063">
    <property type="entry name" value="GLUTAMATE SEMIALDEHYDE DEHYDROGENASE"/>
    <property type="match status" value="1"/>
</dbReference>
<accession>A0A330L8U5</accession>
<name>A0A330L8U5_9BACT</name>
<keyword evidence="7" id="KW-0963">Cytoplasm</keyword>
<dbReference type="InterPro" id="IPR016162">
    <property type="entry name" value="Ald_DH_N"/>
</dbReference>
<evidence type="ECO:0000256" key="5">
    <source>
        <dbReference type="ARBA" id="ARBA00023002"/>
    </source>
</evidence>
<dbReference type="CDD" id="cd07079">
    <property type="entry name" value="ALDH_F18-19_ProA-GPR"/>
    <property type="match status" value="1"/>
</dbReference>
<comment type="function">
    <text evidence="7">Catalyzes the NADPH-dependent reduction of L-glutamate 5-phosphate into L-glutamate 5-semialdehyde and phosphate. The product spontaneously undergoes cyclization to form 1-pyrroline-5-carboxylate.</text>
</comment>
<dbReference type="UniPathway" id="UPA00098">
    <property type="reaction ID" value="UER00360"/>
</dbReference>
<dbReference type="NCBIfam" id="TIGR00407">
    <property type="entry name" value="proA"/>
    <property type="match status" value="1"/>
</dbReference>
<keyword evidence="4 7" id="KW-0521">NADP</keyword>
<evidence type="ECO:0000256" key="4">
    <source>
        <dbReference type="ARBA" id="ARBA00022857"/>
    </source>
</evidence>
<evidence type="ECO:0000256" key="3">
    <source>
        <dbReference type="ARBA" id="ARBA00022650"/>
    </source>
</evidence>
<keyword evidence="5 7" id="KW-0560">Oxidoreductase</keyword>
<dbReference type="FunCoup" id="A0A330L8U5">
    <property type="interactions" value="414"/>
</dbReference>
<dbReference type="SUPFAM" id="SSF53720">
    <property type="entry name" value="ALDH-like"/>
    <property type="match status" value="1"/>
</dbReference>
<reference evidence="11" key="1">
    <citation type="submission" date="2018-04" db="EMBL/GenBank/DDBJ databases">
        <authorList>
            <person name="Lucker S."/>
            <person name="Sakoula D."/>
        </authorList>
    </citation>
    <scope>NUCLEOTIDE SEQUENCE [LARGE SCALE GENOMIC DNA]</scope>
</reference>
<dbReference type="GO" id="GO:0005737">
    <property type="term" value="C:cytoplasm"/>
    <property type="evidence" value="ECO:0007669"/>
    <property type="project" value="UniProtKB-SubCell"/>
</dbReference>
<keyword evidence="3 7" id="KW-0641">Proline biosynthesis</keyword>
<evidence type="ECO:0000256" key="7">
    <source>
        <dbReference type="HAMAP-Rule" id="MF_00412"/>
    </source>
</evidence>
<dbReference type="Pfam" id="PF00171">
    <property type="entry name" value="Aldedh"/>
    <property type="match status" value="1"/>
</dbReference>
<dbReference type="InterPro" id="IPR012134">
    <property type="entry name" value="Glu-5-SA_DH"/>
</dbReference>
<comment type="similarity">
    <text evidence="7">Belongs to the gamma-glutamyl phosphate reductase family.</text>
</comment>
<evidence type="ECO:0000256" key="8">
    <source>
        <dbReference type="SAM" id="MobiDB-lite"/>
    </source>
</evidence>
<evidence type="ECO:0000313" key="10">
    <source>
        <dbReference type="EMBL" id="SPP66110.1"/>
    </source>
</evidence>
<dbReference type="InterPro" id="IPR015590">
    <property type="entry name" value="Aldehyde_DH_dom"/>
</dbReference>
<evidence type="ECO:0000259" key="9">
    <source>
        <dbReference type="Pfam" id="PF00171"/>
    </source>
</evidence>
<dbReference type="InParanoid" id="A0A330L8U5"/>
<dbReference type="NCBIfam" id="NF001221">
    <property type="entry name" value="PRK00197.1"/>
    <property type="match status" value="1"/>
</dbReference>
<dbReference type="Proteomes" id="UP000248168">
    <property type="component" value="Unassembled WGS sequence"/>
</dbReference>
<dbReference type="InterPro" id="IPR016163">
    <property type="entry name" value="Ald_DH_C"/>
</dbReference>